<keyword evidence="1" id="KW-0812">Transmembrane</keyword>
<evidence type="ECO:0000313" key="3">
    <source>
        <dbReference type="Proteomes" id="UP000282971"/>
    </source>
</evidence>
<sequence>MNPFEMVVLIVAITAIASIFRAKYGVVRRNKGEDYVGRPATDDAENARLRDELRALKDRVAVLERIATDNDRGLQLDREIEALRTRD</sequence>
<feature type="transmembrane region" description="Helical" evidence="1">
    <location>
        <begin position="6"/>
        <end position="22"/>
    </location>
</feature>
<evidence type="ECO:0000313" key="2">
    <source>
        <dbReference type="EMBL" id="RVT89814.1"/>
    </source>
</evidence>
<dbReference type="EMBL" id="SACN01000004">
    <property type="protein sequence ID" value="RVT89814.1"/>
    <property type="molecule type" value="Genomic_DNA"/>
</dbReference>
<dbReference type="OrthoDB" id="7579171at2"/>
<evidence type="ECO:0000256" key="1">
    <source>
        <dbReference type="SAM" id="Phobius"/>
    </source>
</evidence>
<keyword evidence="3" id="KW-1185">Reference proteome</keyword>
<gene>
    <name evidence="2" type="ORF">EOD43_20785</name>
</gene>
<dbReference type="AlphaFoldDB" id="A0A437LWP1"/>
<reference evidence="2 3" key="1">
    <citation type="submission" date="2019-01" db="EMBL/GenBank/DDBJ databases">
        <authorList>
            <person name="Chen W.-M."/>
        </authorList>
    </citation>
    <scope>NUCLEOTIDE SEQUENCE [LARGE SCALE GENOMIC DNA]</scope>
    <source>
        <strain evidence="2 3">CCP-7</strain>
    </source>
</reference>
<accession>A0A437LWP1</accession>
<dbReference type="Proteomes" id="UP000282971">
    <property type="component" value="Unassembled WGS sequence"/>
</dbReference>
<dbReference type="RefSeq" id="WP_127746012.1">
    <property type="nucleotide sequence ID" value="NZ_SACN01000004.1"/>
</dbReference>
<name>A0A437LWP1_9SPHN</name>
<protein>
    <submittedName>
        <fullName evidence="2">Uncharacterized protein</fullName>
    </submittedName>
</protein>
<organism evidence="2 3">
    <name type="scientific">Sphingomonas crocodyli</name>
    <dbReference type="NCBI Taxonomy" id="1979270"/>
    <lineage>
        <taxon>Bacteria</taxon>
        <taxon>Pseudomonadati</taxon>
        <taxon>Pseudomonadota</taxon>
        <taxon>Alphaproteobacteria</taxon>
        <taxon>Sphingomonadales</taxon>
        <taxon>Sphingomonadaceae</taxon>
        <taxon>Sphingomonas</taxon>
    </lineage>
</organism>
<keyword evidence="1" id="KW-1133">Transmembrane helix</keyword>
<comment type="caution">
    <text evidence="2">The sequence shown here is derived from an EMBL/GenBank/DDBJ whole genome shotgun (WGS) entry which is preliminary data.</text>
</comment>
<proteinExistence type="predicted"/>
<keyword evidence="1" id="KW-0472">Membrane</keyword>